<keyword evidence="5 10" id="KW-0812">Transmembrane</keyword>
<keyword evidence="6" id="KW-0732">Signal</keyword>
<evidence type="ECO:0000256" key="9">
    <source>
        <dbReference type="ARBA" id="ARBA00023237"/>
    </source>
</evidence>
<dbReference type="InterPro" id="IPR039426">
    <property type="entry name" value="TonB-dep_rcpt-like"/>
</dbReference>
<dbReference type="PANTHER" id="PTHR30069:SF41">
    <property type="entry name" value="HEME_HEMOPEXIN UTILIZATION PROTEIN C"/>
    <property type="match status" value="1"/>
</dbReference>
<dbReference type="OrthoDB" id="9764669at2"/>
<dbReference type="InterPro" id="IPR012910">
    <property type="entry name" value="Plug_dom"/>
</dbReference>
<evidence type="ECO:0000256" key="1">
    <source>
        <dbReference type="ARBA" id="ARBA00004571"/>
    </source>
</evidence>
<dbReference type="Gene3D" id="2.40.170.20">
    <property type="entry name" value="TonB-dependent receptor, beta-barrel domain"/>
    <property type="match status" value="1"/>
</dbReference>
<evidence type="ECO:0000256" key="3">
    <source>
        <dbReference type="ARBA" id="ARBA00022448"/>
    </source>
</evidence>
<evidence type="ECO:0000256" key="4">
    <source>
        <dbReference type="ARBA" id="ARBA00022452"/>
    </source>
</evidence>
<dbReference type="InterPro" id="IPR010917">
    <property type="entry name" value="TonB_rcpt_CS"/>
</dbReference>
<dbReference type="GO" id="GO:0009279">
    <property type="term" value="C:cell outer membrane"/>
    <property type="evidence" value="ECO:0007669"/>
    <property type="project" value="UniProtKB-SubCell"/>
</dbReference>
<dbReference type="CDD" id="cd01347">
    <property type="entry name" value="ligand_gated_channel"/>
    <property type="match status" value="1"/>
</dbReference>
<feature type="domain" description="TonB-dependent receptor plug" evidence="14">
    <location>
        <begin position="32"/>
        <end position="125"/>
    </location>
</feature>
<gene>
    <name evidence="16" type="ORF">FEA53_08585</name>
    <name evidence="15" type="ORF">FEB89_08215</name>
</gene>
<dbReference type="SUPFAM" id="SSF56935">
    <property type="entry name" value="Porins"/>
    <property type="match status" value="1"/>
</dbReference>
<dbReference type="InterPro" id="IPR037066">
    <property type="entry name" value="Plug_dom_sf"/>
</dbReference>
<keyword evidence="8 10" id="KW-0472">Membrane</keyword>
<comment type="subcellular location">
    <subcellularLocation>
        <location evidence="1 10">Cell outer membrane</location>
        <topology evidence="1 10">Multi-pass membrane protein</topology>
    </subcellularLocation>
</comment>
<dbReference type="InterPro" id="IPR011276">
    <property type="entry name" value="TonB_haem/Hb_rcpt"/>
</dbReference>
<dbReference type="Gene3D" id="2.170.130.10">
    <property type="entry name" value="TonB-dependent receptor, plug domain"/>
    <property type="match status" value="1"/>
</dbReference>
<evidence type="ECO:0000256" key="2">
    <source>
        <dbReference type="ARBA" id="ARBA00009810"/>
    </source>
</evidence>
<evidence type="ECO:0000313" key="16">
    <source>
        <dbReference type="EMBL" id="TRB74434.1"/>
    </source>
</evidence>
<organism evidence="16 17">
    <name type="scientific">Mannheimia haemolytica</name>
    <name type="common">Pasteurella haemolytica</name>
    <dbReference type="NCBI Taxonomy" id="75985"/>
    <lineage>
        <taxon>Bacteria</taxon>
        <taxon>Pseudomonadati</taxon>
        <taxon>Pseudomonadota</taxon>
        <taxon>Gammaproteobacteria</taxon>
        <taxon>Pasteurellales</taxon>
        <taxon>Pasteurellaceae</taxon>
        <taxon>Mannheimia</taxon>
    </lineage>
</organism>
<dbReference type="EMBL" id="VAJI01000015">
    <property type="protein sequence ID" value="TRB37198.1"/>
    <property type="molecule type" value="Genomic_DNA"/>
</dbReference>
<keyword evidence="18" id="KW-1185">Reference proteome</keyword>
<dbReference type="RefSeq" id="WP_075270702.1">
    <property type="nucleotide sequence ID" value="NZ_CP011098.1"/>
</dbReference>
<dbReference type="NCBIfam" id="TIGR01785">
    <property type="entry name" value="TonB-hemin"/>
    <property type="match status" value="1"/>
</dbReference>
<dbReference type="InterPro" id="IPR000531">
    <property type="entry name" value="Beta-barrel_TonB"/>
</dbReference>
<keyword evidence="3 10" id="KW-0813">Transport</keyword>
<evidence type="ECO:0000256" key="7">
    <source>
        <dbReference type="ARBA" id="ARBA00023077"/>
    </source>
</evidence>
<feature type="domain" description="TonB-dependent receptor-like beta-barrel" evidence="13">
    <location>
        <begin position="288"/>
        <end position="669"/>
    </location>
</feature>
<dbReference type="GeneID" id="67370160"/>
<keyword evidence="4 10" id="KW-1134">Transmembrane beta strand</keyword>
<name>A0A547EGF1_MANHA</name>
<keyword evidence="7 12" id="KW-0798">TonB box</keyword>
<evidence type="ECO:0000259" key="13">
    <source>
        <dbReference type="Pfam" id="PF00593"/>
    </source>
</evidence>
<comment type="caution">
    <text evidence="16">The sequence shown here is derived from an EMBL/GenBank/DDBJ whole genome shotgun (WGS) entry which is preliminary data.</text>
</comment>
<protein>
    <submittedName>
        <fullName evidence="16">TonB-dependent hemoglobin/transferrin/lactoferrin family receptor</fullName>
    </submittedName>
</protein>
<dbReference type="Proteomes" id="UP000318394">
    <property type="component" value="Unassembled WGS sequence"/>
</dbReference>
<evidence type="ECO:0000256" key="5">
    <source>
        <dbReference type="ARBA" id="ARBA00022692"/>
    </source>
</evidence>
<evidence type="ECO:0000313" key="18">
    <source>
        <dbReference type="Proteomes" id="UP000318394"/>
    </source>
</evidence>
<dbReference type="PANTHER" id="PTHR30069">
    <property type="entry name" value="TONB-DEPENDENT OUTER MEMBRANE RECEPTOR"/>
    <property type="match status" value="1"/>
</dbReference>
<evidence type="ECO:0000313" key="17">
    <source>
        <dbReference type="Proteomes" id="UP000315164"/>
    </source>
</evidence>
<dbReference type="NCBIfam" id="TIGR01786">
    <property type="entry name" value="TonB-hemlactrns"/>
    <property type="match status" value="1"/>
</dbReference>
<dbReference type="PROSITE" id="PS52016">
    <property type="entry name" value="TONB_DEPENDENT_REC_3"/>
    <property type="match status" value="1"/>
</dbReference>
<evidence type="ECO:0000256" key="11">
    <source>
        <dbReference type="PROSITE-ProRule" id="PRU10144"/>
    </source>
</evidence>
<keyword evidence="9 10" id="KW-0998">Cell outer membrane</keyword>
<dbReference type="InterPro" id="IPR010949">
    <property type="entry name" value="TonB_Hb/transfer/lactofer_rcpt"/>
</dbReference>
<feature type="short sequence motif" description="TonB C-terminal box" evidence="11">
    <location>
        <begin position="679"/>
        <end position="696"/>
    </location>
</feature>
<comment type="similarity">
    <text evidence="2 10 12">Belongs to the TonB-dependent receptor family.</text>
</comment>
<evidence type="ECO:0000256" key="12">
    <source>
        <dbReference type="RuleBase" id="RU003357"/>
    </source>
</evidence>
<dbReference type="AlphaFoldDB" id="A0A547EGF1"/>
<accession>A0A547EGF1</accession>
<reference evidence="17 18" key="1">
    <citation type="journal article" date="2019" name="Vet. Microbiol.">
        <title>Genetic characterization of susceptible and multi-drug resistant Mannheimia haemolytica isolated from high-risk stocker calves prior to and after antimicrobial metaphylaxis.</title>
        <authorList>
            <person name="Snyder E.R."/>
            <person name="Alvarez-Narvaez S."/>
            <person name="Credille B.C."/>
        </authorList>
    </citation>
    <scope>NUCLEOTIDE SEQUENCE [LARGE SCALE GENOMIC DNA]</scope>
    <source>
        <strain evidence="16 17">UGA-R5-128-1</strain>
        <strain evidence="15 18">UGA-R7-163-1</strain>
    </source>
</reference>
<evidence type="ECO:0000313" key="15">
    <source>
        <dbReference type="EMBL" id="TRB37198.1"/>
    </source>
</evidence>
<evidence type="ECO:0000256" key="8">
    <source>
        <dbReference type="ARBA" id="ARBA00023136"/>
    </source>
</evidence>
<evidence type="ECO:0000256" key="10">
    <source>
        <dbReference type="PROSITE-ProRule" id="PRU01360"/>
    </source>
</evidence>
<proteinExistence type="inferred from homology"/>
<dbReference type="Proteomes" id="UP000315164">
    <property type="component" value="Unassembled WGS sequence"/>
</dbReference>
<dbReference type="PROSITE" id="PS01156">
    <property type="entry name" value="TONB_DEPENDENT_REC_2"/>
    <property type="match status" value="1"/>
</dbReference>
<dbReference type="GO" id="GO:0015344">
    <property type="term" value="F:siderophore uptake transmembrane transporter activity"/>
    <property type="evidence" value="ECO:0007669"/>
    <property type="project" value="TreeGrafter"/>
</dbReference>
<evidence type="ECO:0000259" key="14">
    <source>
        <dbReference type="Pfam" id="PF07715"/>
    </source>
</evidence>
<dbReference type="Pfam" id="PF07715">
    <property type="entry name" value="Plug"/>
    <property type="match status" value="1"/>
</dbReference>
<dbReference type="InterPro" id="IPR036942">
    <property type="entry name" value="Beta-barrel_TonB_sf"/>
</dbReference>
<sequence length="696" mass="77492">MIFANQSIELDTVNVIATRDPSKFADTPQKQTKDALLVKQATSVAAALKALPNVDVQGGARAIVQKPSIRGLSDNRIVQVIDGVRQNFDLAHRGSYFVPMSLIQEIEVIKGPSSSLWGSGALGGVVAMRTPNALDLLKNNDKFGAKIRQGYQTANNLSETEASVFAANDRFDALLSGFYNNADNLRSGEGKELNNTGYKQAGGLVKFGWQINDTHRLELSHRHSQFKQTAPGNNEVENQFTDNDVSAQISAWHAANPGNPSNPVYLAKMLAFYGQLHSSLGSVSYLSDQKITDKSTSLNYYFNPSNPYLSTQVTLYSNSTTENEHRKISGVEDQTKLSTRGVNIRNHSELSWFSLVYGVDYMLDKVATQRGRNNTDAQYRANPYDAKSKTTGAYLIAHIPLFDEKVVFSPSVRYDRFDTSSETVKYKDSHWSPAAKLTWKATNWLDLTAKYNEAFRAPSMQERFVSGSHFGTTVRGLPINNIFLTNPNLRPETAKNKEVTFNVHFDNVISQGDKFNFEATYFRNDVKDLINLQVFKANPTSPMEFIPTRSQYQNIANARLSGIELQTRYQTERLAVFANYGSTKGKDKDSGEALSNIAASKIGFGVNYAVVQDKFTVGANVTRYQAQHRVPKNHGVTYQGYTLTDLHATYAPLKGEWKNLRLDVAVENLFDKKYQPAFSLMEGSGRNVKLSAAYSF</sequence>
<dbReference type="GO" id="GO:0015232">
    <property type="term" value="F:heme transmembrane transporter activity"/>
    <property type="evidence" value="ECO:0007669"/>
    <property type="project" value="InterPro"/>
</dbReference>
<dbReference type="EMBL" id="VAJB01000016">
    <property type="protein sequence ID" value="TRB74434.1"/>
    <property type="molecule type" value="Genomic_DNA"/>
</dbReference>
<dbReference type="Pfam" id="PF00593">
    <property type="entry name" value="TonB_dep_Rec_b-barrel"/>
    <property type="match status" value="1"/>
</dbReference>
<dbReference type="GO" id="GO:0044718">
    <property type="term" value="P:siderophore transmembrane transport"/>
    <property type="evidence" value="ECO:0007669"/>
    <property type="project" value="TreeGrafter"/>
</dbReference>
<evidence type="ECO:0000256" key="6">
    <source>
        <dbReference type="ARBA" id="ARBA00022729"/>
    </source>
</evidence>
<keyword evidence="16" id="KW-0675">Receptor</keyword>